<dbReference type="AlphaFoldDB" id="A0A509ZV65"/>
<keyword evidence="15" id="KW-0496">Mitochondrion</keyword>
<dbReference type="EMBL" id="KY856830">
    <property type="protein sequence ID" value="ARO89842.1"/>
    <property type="molecule type" value="Genomic_DNA"/>
</dbReference>
<dbReference type="CDD" id="cd00310">
    <property type="entry name" value="ATP-synt_Fo_a_6"/>
    <property type="match status" value="1"/>
</dbReference>
<evidence type="ECO:0000256" key="4">
    <source>
        <dbReference type="ARBA" id="ARBA00011648"/>
    </source>
</evidence>
<dbReference type="InterPro" id="IPR023011">
    <property type="entry name" value="ATP_synth_F0_asu_AS"/>
</dbReference>
<geneLocation type="mitochondrion" evidence="15"/>
<evidence type="ECO:0000256" key="7">
    <source>
        <dbReference type="ARBA" id="ARBA00022692"/>
    </source>
</evidence>
<evidence type="ECO:0000256" key="9">
    <source>
        <dbReference type="ARBA" id="ARBA00022989"/>
    </source>
</evidence>
<dbReference type="Gene3D" id="1.20.120.220">
    <property type="entry name" value="ATP synthase, F0 complex, subunit A"/>
    <property type="match status" value="1"/>
</dbReference>
<dbReference type="InterPro" id="IPR000568">
    <property type="entry name" value="ATP_synth_F0_asu"/>
</dbReference>
<evidence type="ECO:0000256" key="13">
    <source>
        <dbReference type="RuleBase" id="RU004450"/>
    </source>
</evidence>
<feature type="transmembrane region" description="Helical" evidence="14">
    <location>
        <begin position="196"/>
        <end position="217"/>
    </location>
</feature>
<reference evidence="15" key="1">
    <citation type="submission" date="2017-03" db="EMBL/GenBank/DDBJ databases">
        <title>The First Mitochondrial Genome for Eustenogaster scitula (Hymenoptera: Vespoidea: Stenogastrinae) with Phylogenetic Implications.</title>
        <authorList>
            <person name="Huang P."/>
            <person name="Peng Y."/>
            <person name="Chen B."/>
            <person name="Li T.-J."/>
        </authorList>
    </citation>
    <scope>NUCLEOTIDE SEQUENCE</scope>
</reference>
<comment type="function">
    <text evidence="1">Mitochondrial membrane ATP synthase (F(1)F(0) ATP synthase or Complex V) produces ATP from ADP in the presence of a proton gradient across the membrane which is generated by electron transport complexes of the respiratory chain. F-type ATPases consist of two structural domains, F(1) - containing the extramembraneous catalytic core and F(0) - containing the membrane proton channel, linked together by a central stalk and a peripheral stalk. During catalysis, ATP synthesis in the catalytic domain of F(1) is coupled via a rotary mechanism of the central stalk subunits to proton translocation. Key component of the proton channel; it may play a direct role in the translocation of protons across the membrane.</text>
</comment>
<protein>
    <recommendedName>
        <fullName evidence="13">ATP synthase subunit a</fullName>
    </recommendedName>
</protein>
<comment type="subunit">
    <text evidence="4">F-type ATPases have 2 components, CF(1) - the catalytic core - and CF(0) - the membrane proton channel. CF(1) has five subunits: alpha(3), beta(3), gamma(1), delta(1), epsilon(1). CF(0) has three main subunits: a, b and c.</text>
</comment>
<evidence type="ECO:0000256" key="2">
    <source>
        <dbReference type="ARBA" id="ARBA00004141"/>
    </source>
</evidence>
<comment type="similarity">
    <text evidence="3">Belongs to the ATPase A chain family.</text>
</comment>
<keyword evidence="9 14" id="KW-1133">Transmembrane helix</keyword>
<dbReference type="PANTHER" id="PTHR11410">
    <property type="entry name" value="ATP SYNTHASE SUBUNIT A"/>
    <property type="match status" value="1"/>
</dbReference>
<proteinExistence type="inferred from homology"/>
<name>A0A509ZV65_9HYME</name>
<dbReference type="SUPFAM" id="SSF81336">
    <property type="entry name" value="F1F0 ATP synthase subunit A"/>
    <property type="match status" value="1"/>
</dbReference>
<dbReference type="CTD" id="4508"/>
<dbReference type="RefSeq" id="YP_009681747.1">
    <property type="nucleotide sequence ID" value="NC_044146.1"/>
</dbReference>
<keyword evidence="6" id="KW-0138">CF(0)</keyword>
<evidence type="ECO:0000256" key="3">
    <source>
        <dbReference type="ARBA" id="ARBA00006810"/>
    </source>
</evidence>
<dbReference type="GO" id="GO:0005743">
    <property type="term" value="C:mitochondrial inner membrane"/>
    <property type="evidence" value="ECO:0007669"/>
    <property type="project" value="UniProtKB-SubCell"/>
</dbReference>
<dbReference type="PROSITE" id="PS00449">
    <property type="entry name" value="ATPASE_A"/>
    <property type="match status" value="1"/>
</dbReference>
<gene>
    <name evidence="15" type="primary">ATP6</name>
</gene>
<feature type="transmembrane region" description="Helical" evidence="14">
    <location>
        <begin position="98"/>
        <end position="117"/>
    </location>
</feature>
<keyword evidence="8" id="KW-0375">Hydrogen ion transport</keyword>
<evidence type="ECO:0000256" key="6">
    <source>
        <dbReference type="ARBA" id="ARBA00022547"/>
    </source>
</evidence>
<evidence type="ECO:0000313" key="15">
    <source>
        <dbReference type="EMBL" id="ARO89842.1"/>
    </source>
</evidence>
<feature type="transmembrane region" description="Helical" evidence="14">
    <location>
        <begin position="70"/>
        <end position="91"/>
    </location>
</feature>
<organism evidence="15">
    <name type="scientific">Eustenogaster scitula</name>
    <dbReference type="NCBI Taxonomy" id="1980568"/>
    <lineage>
        <taxon>Eukaryota</taxon>
        <taxon>Metazoa</taxon>
        <taxon>Ecdysozoa</taxon>
        <taxon>Arthropoda</taxon>
        <taxon>Hexapoda</taxon>
        <taxon>Insecta</taxon>
        <taxon>Pterygota</taxon>
        <taxon>Neoptera</taxon>
        <taxon>Endopterygota</taxon>
        <taxon>Hymenoptera</taxon>
        <taxon>Apocrita</taxon>
        <taxon>Aculeata</taxon>
        <taxon>Vespoidea</taxon>
        <taxon>Vespidae</taxon>
        <taxon>Stenogastrinae</taxon>
        <taxon>Eustenogaster</taxon>
    </lineage>
</organism>
<keyword evidence="7 14" id="KW-0812">Transmembrane</keyword>
<feature type="transmembrane region" description="Helical" evidence="14">
    <location>
        <begin position="21"/>
        <end position="50"/>
    </location>
</feature>
<evidence type="ECO:0000256" key="5">
    <source>
        <dbReference type="ARBA" id="ARBA00022448"/>
    </source>
</evidence>
<dbReference type="NCBIfam" id="TIGR01131">
    <property type="entry name" value="ATP_synt_6_or_A"/>
    <property type="match status" value="1"/>
</dbReference>
<keyword evidence="11 14" id="KW-0472">Membrane</keyword>
<evidence type="ECO:0000256" key="8">
    <source>
        <dbReference type="ARBA" id="ARBA00022781"/>
    </source>
</evidence>
<accession>A0A509ZV65</accession>
<keyword evidence="12" id="KW-0066">ATP synthesis</keyword>
<evidence type="ECO:0000256" key="12">
    <source>
        <dbReference type="ARBA" id="ARBA00023310"/>
    </source>
</evidence>
<dbReference type="Pfam" id="PF00119">
    <property type="entry name" value="ATP-synt_A"/>
    <property type="match status" value="1"/>
</dbReference>
<keyword evidence="10" id="KW-0406">Ion transport</keyword>
<dbReference type="GeneID" id="41039665"/>
<dbReference type="GO" id="GO:0045259">
    <property type="term" value="C:proton-transporting ATP synthase complex"/>
    <property type="evidence" value="ECO:0007669"/>
    <property type="project" value="UniProtKB-KW"/>
</dbReference>
<evidence type="ECO:0000256" key="11">
    <source>
        <dbReference type="ARBA" id="ARBA00023136"/>
    </source>
</evidence>
<feature type="transmembrane region" description="Helical" evidence="14">
    <location>
        <begin position="169"/>
        <end position="190"/>
    </location>
</feature>
<evidence type="ECO:0000256" key="14">
    <source>
        <dbReference type="SAM" id="Phobius"/>
    </source>
</evidence>
<dbReference type="GO" id="GO:0046933">
    <property type="term" value="F:proton-transporting ATP synthase activity, rotational mechanism"/>
    <property type="evidence" value="ECO:0007669"/>
    <property type="project" value="TreeGrafter"/>
</dbReference>
<evidence type="ECO:0000256" key="10">
    <source>
        <dbReference type="ARBA" id="ARBA00023065"/>
    </source>
</evidence>
<comment type="subcellular location">
    <subcellularLocation>
        <location evidence="2">Membrane</location>
        <topology evidence="2">Multi-pass membrane protein</topology>
    </subcellularLocation>
    <subcellularLocation>
        <location evidence="13">Mitochondrion inner membrane</location>
        <topology evidence="13">Multi-pass membrane protein</topology>
    </subcellularLocation>
</comment>
<evidence type="ECO:0000256" key="1">
    <source>
        <dbReference type="ARBA" id="ARBA00002070"/>
    </source>
</evidence>
<dbReference type="InterPro" id="IPR035908">
    <property type="entry name" value="F0_ATP_A_sf"/>
</dbReference>
<sequence>MMSNLFSIFDPSTKFIFNWNWLSIILFLILLPNNFWFISSIFFNFIYLYIKMILNEFKSLLDSNKLNLLMFISLMLMILLMNFLSLFPYIFNPTSHMMINLSMSIPLWFSMMIYGWMKFTNHMFTHTLPMNTPYLLIPFMICIETLSNIIRPITLSIRLTANMIAGHILLSLIGQSFINLPILLMSIMIIPELMLMILEICVSLIQSYVFSILLLMYSKEIN</sequence>
<dbReference type="PRINTS" id="PR00123">
    <property type="entry name" value="ATPASEA"/>
</dbReference>
<keyword evidence="5" id="KW-0813">Transport</keyword>
<dbReference type="PANTHER" id="PTHR11410:SF0">
    <property type="entry name" value="ATP SYNTHASE SUBUNIT A"/>
    <property type="match status" value="1"/>
</dbReference>
<dbReference type="InterPro" id="IPR045083">
    <property type="entry name" value="ATP_synth_F0_asu_bact/mt"/>
</dbReference>
<feature type="transmembrane region" description="Helical" evidence="14">
    <location>
        <begin position="137"/>
        <end position="157"/>
    </location>
</feature>